<dbReference type="RefSeq" id="WP_005097462.1">
    <property type="nucleotide sequence ID" value="NZ_CBDBYO010000031.1"/>
</dbReference>
<protein>
    <submittedName>
        <fullName evidence="3">Peptidase</fullName>
    </submittedName>
</protein>
<name>A0A2H9UL60_9GAMM</name>
<evidence type="ECO:0000313" key="3">
    <source>
        <dbReference type="EMBL" id="PJI32431.1"/>
    </source>
</evidence>
<comment type="similarity">
    <text evidence="1">Belongs to the peptidase C56 family.</text>
</comment>
<comment type="caution">
    <text evidence="3">The sequence shown here is derived from an EMBL/GenBank/DDBJ whole genome shotgun (WGS) entry which is preliminary data.</text>
</comment>
<feature type="domain" description="DJ-1/PfpI" evidence="2">
    <location>
        <begin position="3"/>
        <end position="167"/>
    </location>
</feature>
<evidence type="ECO:0000259" key="2">
    <source>
        <dbReference type="Pfam" id="PF01965"/>
    </source>
</evidence>
<dbReference type="Proteomes" id="UP000242351">
    <property type="component" value="Unassembled WGS sequence"/>
</dbReference>
<sequence length="172" mass="18838">MPKRIAVLITNNFEDQEYLEPVAALLAAHHSVCNIELNAGKVVYGLHGCSAVTIDRGIEQISIDDFDALLIPGGESAVSLSTDVRVLQFIHAFNQAKKAIFSLCDASLLLCEADVLKNRIITSIRAHASRVQHAGGTYYDVELVNDNNQLISSRLPNDLPIFIHECLNVLKS</sequence>
<dbReference type="InterPro" id="IPR006286">
    <property type="entry name" value="C56_PfpI-like"/>
</dbReference>
<reference evidence="4 6" key="1">
    <citation type="submission" date="2017-11" db="EMBL/GenBank/DDBJ databases">
        <title>Revising the taxonomy of the Acinetobacter lwoffii group: the description of Acinetobacter pseudolwoffii sp. nov. and emended description of Acinetobacter lwoffii.</title>
        <authorList>
            <person name="Nemec A."/>
            <person name="Radolfova-Krizova L."/>
        </authorList>
    </citation>
    <scope>NUCLEOTIDE SEQUENCE [LARGE SCALE GENOMIC DNA]</scope>
    <source>
        <strain evidence="4 6">ANC 5044</strain>
    </source>
</reference>
<dbReference type="InterPro" id="IPR002818">
    <property type="entry name" value="DJ-1/PfpI"/>
</dbReference>
<evidence type="ECO:0000313" key="4">
    <source>
        <dbReference type="EMBL" id="PJO75753.1"/>
    </source>
</evidence>
<dbReference type="EMBL" id="PGOZ01000009">
    <property type="protein sequence ID" value="PJI32431.1"/>
    <property type="molecule type" value="Genomic_DNA"/>
</dbReference>
<dbReference type="EMBL" id="PHRG01000002">
    <property type="protein sequence ID" value="PJO75753.1"/>
    <property type="molecule type" value="Genomic_DNA"/>
</dbReference>
<dbReference type="PANTHER" id="PTHR42733:SF2">
    <property type="entry name" value="DJ-1_THIJ_PFPI FAMILY PROTEIN"/>
    <property type="match status" value="1"/>
</dbReference>
<organism evidence="3 5">
    <name type="scientific">Acinetobacter pseudolwoffii</name>
    <dbReference type="NCBI Taxonomy" id="2053287"/>
    <lineage>
        <taxon>Bacteria</taxon>
        <taxon>Pseudomonadati</taxon>
        <taxon>Pseudomonadota</taxon>
        <taxon>Gammaproteobacteria</taxon>
        <taxon>Moraxellales</taxon>
        <taxon>Moraxellaceae</taxon>
        <taxon>Acinetobacter</taxon>
    </lineage>
</organism>
<evidence type="ECO:0000313" key="6">
    <source>
        <dbReference type="Proteomes" id="UP000243446"/>
    </source>
</evidence>
<dbReference type="Proteomes" id="UP000243446">
    <property type="component" value="Unassembled WGS sequence"/>
</dbReference>
<dbReference type="AlphaFoldDB" id="A0A2H9UL60"/>
<dbReference type="Pfam" id="PF01965">
    <property type="entry name" value="DJ-1_PfpI"/>
    <property type="match status" value="1"/>
</dbReference>
<gene>
    <name evidence="3" type="ORF">CU320_08330</name>
    <name evidence="4" type="ORF">CWI32_05075</name>
</gene>
<dbReference type="PANTHER" id="PTHR42733">
    <property type="entry name" value="DJ-1 PROTEIN"/>
    <property type="match status" value="1"/>
</dbReference>
<reference evidence="3 5" key="2">
    <citation type="submission" date="2017-11" db="EMBL/GenBank/DDBJ databases">
        <authorList>
            <person name="Han C.G."/>
        </authorList>
    </citation>
    <scope>NUCLEOTIDE SEQUENCE [LARGE SCALE GENOMIC DNA]</scope>
    <source>
        <strain evidence="3 5">ANC 5347</strain>
    </source>
</reference>
<accession>A0A2H9UL60</accession>
<accession>A0A2H9YT06</accession>
<dbReference type="GeneID" id="97175696"/>
<dbReference type="PROSITE" id="PS51276">
    <property type="entry name" value="PEPTIDASE_C56_PFPI"/>
    <property type="match status" value="1"/>
</dbReference>
<proteinExistence type="inferred from homology"/>
<dbReference type="SUPFAM" id="SSF52317">
    <property type="entry name" value="Class I glutamine amidotransferase-like"/>
    <property type="match status" value="1"/>
</dbReference>
<evidence type="ECO:0000256" key="1">
    <source>
        <dbReference type="ARBA" id="ARBA00008542"/>
    </source>
</evidence>
<evidence type="ECO:0000313" key="5">
    <source>
        <dbReference type="Proteomes" id="UP000242351"/>
    </source>
</evidence>
<dbReference type="Gene3D" id="3.40.50.880">
    <property type="match status" value="1"/>
</dbReference>
<dbReference type="InterPro" id="IPR029062">
    <property type="entry name" value="Class_I_gatase-like"/>
</dbReference>
<reference evidence="3 5" key="3">
    <citation type="submission" date="2017-12" db="EMBL/GenBank/DDBJ databases">
        <title>Revising the taxonomy of the Acinetobacter lwoffii group: the description of Acinetobacter pseudolwoffii sp. nov. and emended description of Acinetobacter lwoffii.</title>
        <authorList>
            <person name="Nemec A."/>
        </authorList>
    </citation>
    <scope>NUCLEOTIDE SEQUENCE [LARGE SCALE GENOMIC DNA]</scope>
    <source>
        <strain evidence="3 5">ANC 5347</strain>
    </source>
</reference>